<feature type="compositionally biased region" description="Basic and acidic residues" evidence="1">
    <location>
        <begin position="441"/>
        <end position="454"/>
    </location>
</feature>
<keyword evidence="2" id="KW-0812">Transmembrane</keyword>
<dbReference type="AlphaFoldDB" id="A0A371R8D0"/>
<dbReference type="InterPro" id="IPR052173">
    <property type="entry name" value="Beta-lactam_resp_regulator"/>
</dbReference>
<feature type="compositionally biased region" description="Acidic residues" evidence="1">
    <location>
        <begin position="421"/>
        <end position="440"/>
    </location>
</feature>
<dbReference type="InParanoid" id="A0A371R8D0"/>
<dbReference type="InterPro" id="IPR008756">
    <property type="entry name" value="Peptidase_M56"/>
</dbReference>
<dbReference type="PANTHER" id="PTHR34978:SF3">
    <property type="entry name" value="SLR0241 PROTEIN"/>
    <property type="match status" value="1"/>
</dbReference>
<keyword evidence="2" id="KW-0472">Membrane</keyword>
<evidence type="ECO:0000256" key="2">
    <source>
        <dbReference type="SAM" id="Phobius"/>
    </source>
</evidence>
<feature type="transmembrane region" description="Helical" evidence="2">
    <location>
        <begin position="197"/>
        <end position="218"/>
    </location>
</feature>
<keyword evidence="5" id="KW-1185">Reference proteome</keyword>
<feature type="domain" description="Peptidase M56" evidence="3">
    <location>
        <begin position="12"/>
        <end position="103"/>
    </location>
</feature>
<dbReference type="Proteomes" id="UP000264589">
    <property type="component" value="Unassembled WGS sequence"/>
</dbReference>
<feature type="region of interest" description="Disordered" evidence="1">
    <location>
        <begin position="490"/>
        <end position="563"/>
    </location>
</feature>
<dbReference type="CDD" id="cd06503">
    <property type="entry name" value="ATP-synt_Fo_b"/>
    <property type="match status" value="1"/>
</dbReference>
<evidence type="ECO:0000256" key="1">
    <source>
        <dbReference type="SAM" id="MobiDB-lite"/>
    </source>
</evidence>
<name>A0A371R8D0_9PROT</name>
<organism evidence="4 5">
    <name type="scientific">Parvularcula marina</name>
    <dbReference type="NCBI Taxonomy" id="2292771"/>
    <lineage>
        <taxon>Bacteria</taxon>
        <taxon>Pseudomonadati</taxon>
        <taxon>Pseudomonadota</taxon>
        <taxon>Alphaproteobacteria</taxon>
        <taxon>Parvularculales</taxon>
        <taxon>Parvularculaceae</taxon>
        <taxon>Parvularcula</taxon>
    </lineage>
</organism>
<dbReference type="EMBL" id="QUQO01000002">
    <property type="protein sequence ID" value="RFB01713.1"/>
    <property type="molecule type" value="Genomic_DNA"/>
</dbReference>
<feature type="transmembrane region" description="Helical" evidence="2">
    <location>
        <begin position="395"/>
        <end position="418"/>
    </location>
</feature>
<protein>
    <recommendedName>
        <fullName evidence="3">Peptidase M56 domain-containing protein</fullName>
    </recommendedName>
</protein>
<evidence type="ECO:0000259" key="3">
    <source>
        <dbReference type="Pfam" id="PF05569"/>
    </source>
</evidence>
<feature type="transmembrane region" description="Helical" evidence="2">
    <location>
        <begin position="12"/>
        <end position="29"/>
    </location>
</feature>
<accession>A0A371R8D0</accession>
<gene>
    <name evidence="4" type="ORF">DX908_15710</name>
</gene>
<reference evidence="4 5" key="1">
    <citation type="submission" date="2018-08" db="EMBL/GenBank/DDBJ databases">
        <title>Parvularcula sp. SM1705, isolated from surface water of the South Sea China.</title>
        <authorList>
            <person name="Sun L."/>
        </authorList>
    </citation>
    <scope>NUCLEOTIDE SEQUENCE [LARGE SCALE GENOMIC DNA]</scope>
    <source>
        <strain evidence="4 5">SM1705</strain>
    </source>
</reference>
<keyword evidence="2" id="KW-1133">Transmembrane helix</keyword>
<feature type="domain" description="Peptidase M56" evidence="3">
    <location>
        <begin position="197"/>
        <end position="388"/>
    </location>
</feature>
<dbReference type="OrthoDB" id="7743548at2"/>
<evidence type="ECO:0000313" key="5">
    <source>
        <dbReference type="Proteomes" id="UP000264589"/>
    </source>
</evidence>
<proteinExistence type="predicted"/>
<sequence>MIVDLASAVTQMFEASLAVGLLILFILAVRGTVARRFGPRAAYALWLLPLVRLAMPPIPIAPTPEIIRTAETAFVAFTAPLPTFEPSIVSEPVSVTSKPTTTASVSPVLTSTPTAIRTATTSVAMRSISAGPSASPNPVLKPIDAVPAPVHEPAPQYIQFNEKPSVRSNTGPMFTSDVPQSRFAMPKLDFSGFAGPFWQSLAVIWVLITLGLALRMVVRQFVFADRIWQHTIPADPQTAAETKALARELGVKQPISVRLCPEHNGPLVCGLFRPIVVVPEDFAFRFGPQERRYALAHELLHVRRGDLFAILAMTAVRSTQWFNPFAARAVAAFRSDQEAACDATVLRSLDGHRHDYAQTLLKAVRKPSDCGPVPALTLDHGLKERLKLMNIRKTLRGGAVVVTGIAILGLVSTASYAVQEEAPDPEELDSVLDGNDDEEDTSRTNRRTGENAERAEIVRDRVASVQARLIAARSGGDTELRFAELSRARDDNRQRAIEEQRRAAEEQRERAAEQRERAHEQAEAERERLAEARERQREAQMRNDERRRELDERRRETEERARELRNEAREMARELAENERERAADAREWAAELRIEMSELRNELAEEARNIAEEVRHEIHIGNSGHTTIIADNNDGHSVFTMTDGDIDVSINSGEGFVLLTDPMVGLEDRMAAIQNFAPEIPELPEPPTPPEVVVVEVKTADGKVIKLPESTTIVLPTFEKDMEAYSRRVEKIIADADIDGQVQAALGEDFDEKVRANTLQIRKLADQCEGHQKKSEKPMIMSSSKNGVTHKLLCFNPSSTALKSKELASFIDKRNDLSTDEKKRFKEARKGSSFAFSFDWDG</sequence>
<dbReference type="CDD" id="cd07341">
    <property type="entry name" value="M56_BlaR1_MecR1_like"/>
    <property type="match status" value="1"/>
</dbReference>
<dbReference type="RefSeq" id="WP_116393428.1">
    <property type="nucleotide sequence ID" value="NZ_QUQO01000002.1"/>
</dbReference>
<feature type="region of interest" description="Disordered" evidence="1">
    <location>
        <begin position="420"/>
        <end position="454"/>
    </location>
</feature>
<dbReference type="PANTHER" id="PTHR34978">
    <property type="entry name" value="POSSIBLE SENSOR-TRANSDUCER PROTEIN BLAR"/>
    <property type="match status" value="1"/>
</dbReference>
<comment type="caution">
    <text evidence="4">The sequence shown here is derived from an EMBL/GenBank/DDBJ whole genome shotgun (WGS) entry which is preliminary data.</text>
</comment>
<evidence type="ECO:0000313" key="4">
    <source>
        <dbReference type="EMBL" id="RFB01713.1"/>
    </source>
</evidence>
<dbReference type="Pfam" id="PF05569">
    <property type="entry name" value="Peptidase_M56"/>
    <property type="match status" value="2"/>
</dbReference>